<evidence type="ECO:0000313" key="13">
    <source>
        <dbReference type="EMBL" id="KAG8516580.1"/>
    </source>
</evidence>
<dbReference type="InterPro" id="IPR000010">
    <property type="entry name" value="Cystatin_dom"/>
</dbReference>
<evidence type="ECO:0000313" key="14">
    <source>
        <dbReference type="Proteomes" id="UP000700334"/>
    </source>
</evidence>
<dbReference type="FunFam" id="3.10.450.10:FF:000008">
    <property type="entry name" value="Kininogen 1"/>
    <property type="match status" value="1"/>
</dbReference>
<dbReference type="FunFam" id="3.10.450.10:FF:000002">
    <property type="entry name" value="Kininogen 1"/>
    <property type="match status" value="2"/>
</dbReference>
<dbReference type="GO" id="GO:0051241">
    <property type="term" value="P:negative regulation of multicellular organismal process"/>
    <property type="evidence" value="ECO:0007669"/>
    <property type="project" value="UniProtKB-ARBA"/>
</dbReference>
<comment type="subcellular location">
    <subcellularLocation>
        <location evidence="1">Secreted</location>
        <location evidence="1">Extracellular space</location>
    </subcellularLocation>
</comment>
<keyword evidence="2" id="KW-0840">Vasodilator</keyword>
<dbReference type="SUPFAM" id="SSF54403">
    <property type="entry name" value="Cystatin/monellin"/>
    <property type="match status" value="3"/>
</dbReference>
<name>A0A8J6AG58_GALPY</name>
<feature type="domain" description="Cystatin kininogen-type" evidence="12">
    <location>
        <begin position="145"/>
        <end position="248"/>
    </location>
</feature>
<dbReference type="SMART" id="SM00043">
    <property type="entry name" value="CY"/>
    <property type="match status" value="3"/>
</dbReference>
<evidence type="ECO:0000256" key="4">
    <source>
        <dbReference type="ARBA" id="ARBA00022690"/>
    </source>
</evidence>
<dbReference type="Proteomes" id="UP000700334">
    <property type="component" value="Unassembled WGS sequence"/>
</dbReference>
<feature type="domain" description="Cystatin kininogen-type" evidence="12">
    <location>
        <begin position="1"/>
        <end position="99"/>
    </location>
</feature>
<keyword evidence="10" id="KW-0325">Glycoprotein</keyword>
<keyword evidence="7" id="KW-0677">Repeat</keyword>
<reference evidence="13" key="1">
    <citation type="journal article" date="2021" name="Evol. Appl.">
        <title>The genome of the Pyrenean desman and the effects of bottlenecks and inbreeding on the genomic landscape of an endangered species.</title>
        <authorList>
            <person name="Escoda L."/>
            <person name="Castresana J."/>
        </authorList>
    </citation>
    <scope>NUCLEOTIDE SEQUENCE</scope>
    <source>
        <strain evidence="13">IBE-C5619</strain>
    </source>
</reference>
<dbReference type="GO" id="GO:0042311">
    <property type="term" value="P:vasodilation"/>
    <property type="evidence" value="ECO:0007669"/>
    <property type="project" value="UniProtKB-KW"/>
</dbReference>
<keyword evidence="6" id="KW-0732">Signal</keyword>
<evidence type="ECO:0000256" key="1">
    <source>
        <dbReference type="ARBA" id="ARBA00004239"/>
    </source>
</evidence>
<evidence type="ECO:0000256" key="8">
    <source>
        <dbReference type="ARBA" id="ARBA00022858"/>
    </source>
</evidence>
<gene>
    <name evidence="13" type="ORF">J0S82_001500</name>
</gene>
<evidence type="ECO:0000256" key="7">
    <source>
        <dbReference type="ARBA" id="ARBA00022737"/>
    </source>
</evidence>
<evidence type="ECO:0000256" key="5">
    <source>
        <dbReference type="ARBA" id="ARBA00022704"/>
    </source>
</evidence>
<dbReference type="InterPro" id="IPR018073">
    <property type="entry name" value="Prot_inh_cystat_CS"/>
</dbReference>
<dbReference type="PROSITE" id="PS51647">
    <property type="entry name" value="CYSTATIN_KININOGEN"/>
    <property type="match status" value="3"/>
</dbReference>
<evidence type="ECO:0000256" key="6">
    <source>
        <dbReference type="ARBA" id="ARBA00022729"/>
    </source>
</evidence>
<evidence type="ECO:0000259" key="12">
    <source>
        <dbReference type="PROSITE" id="PS51647"/>
    </source>
</evidence>
<organism evidence="13 14">
    <name type="scientific">Galemys pyrenaicus</name>
    <name type="common">Iberian desman</name>
    <name type="synonym">Pyrenean desman</name>
    <dbReference type="NCBI Taxonomy" id="202257"/>
    <lineage>
        <taxon>Eukaryota</taxon>
        <taxon>Metazoa</taxon>
        <taxon>Chordata</taxon>
        <taxon>Craniata</taxon>
        <taxon>Vertebrata</taxon>
        <taxon>Euteleostomi</taxon>
        <taxon>Mammalia</taxon>
        <taxon>Eutheria</taxon>
        <taxon>Laurasiatheria</taxon>
        <taxon>Eulipotyphla</taxon>
        <taxon>Talpidae</taxon>
        <taxon>Galemys</taxon>
    </lineage>
</organism>
<evidence type="ECO:0000256" key="11">
    <source>
        <dbReference type="ARBA" id="ARBA00081677"/>
    </source>
</evidence>
<dbReference type="InterPro" id="IPR027358">
    <property type="entry name" value="Kininogen-type_cystatin_dom"/>
</dbReference>
<keyword evidence="8" id="KW-0838">Vasoactive</keyword>
<evidence type="ECO:0000256" key="2">
    <source>
        <dbReference type="ARBA" id="ARBA00022429"/>
    </source>
</evidence>
<feature type="domain" description="Cystatin kininogen-type" evidence="12">
    <location>
        <begin position="264"/>
        <end position="367"/>
    </location>
</feature>
<keyword evidence="5" id="KW-0789">Thiol protease inhibitor</keyword>
<dbReference type="Pfam" id="PF00031">
    <property type="entry name" value="Cystatin"/>
    <property type="match status" value="3"/>
</dbReference>
<comment type="caution">
    <text evidence="13">The sequence shown here is derived from an EMBL/GenBank/DDBJ whole genome shotgun (WGS) entry which is preliminary data.</text>
</comment>
<dbReference type="InterPro" id="IPR046350">
    <property type="entry name" value="Cystatin_sf"/>
</dbReference>
<dbReference type="CDD" id="cd00042">
    <property type="entry name" value="CY"/>
    <property type="match status" value="2"/>
</dbReference>
<dbReference type="OrthoDB" id="9937817at2759"/>
<sequence length="426" mass="46784">MAVDAALKKYNDGNQSGNQFVLLRISSNVTKTDHEDPFYSFNYQIKEGDCPVRSGKTWQDCDYKQSEDAATGECTVTVEKKINRNFTVATQSCHITPGSGWVHWWGCPGGEPVISVNIASYFASPCHAAGSALHKCAGCKFPISTDNANVKEILKHAISHFNSNSTHTHLFALGKAKRAYKQVVAGWNFDITYSVLQTNCPKADFPSLTAECKILPNGGIAECTDSAYIDLSGKLASFKQQCDFLQENRFPIELCRGCPKDLPLNSSTLNEILNHVSTKLNANDGRKFYFKIDKVKKATVQSVAGWAYYIEFTAKETTCPKESNTEFTSSCEIKEPGQALICDANIYEVPWLNKTESTVNCDLKTLGSDLFAAVMPTPSPAPTGRDGDWIPNIQVAPNSFSFSLISDVPETPSPKCPGHPGRQLME</sequence>
<keyword evidence="3" id="KW-0964">Secreted</keyword>
<accession>A0A8J6AG58</accession>
<evidence type="ECO:0000256" key="3">
    <source>
        <dbReference type="ARBA" id="ARBA00022525"/>
    </source>
</evidence>
<dbReference type="GO" id="GO:0045861">
    <property type="term" value="P:negative regulation of proteolysis"/>
    <property type="evidence" value="ECO:0007669"/>
    <property type="project" value="UniProtKB-ARBA"/>
</dbReference>
<dbReference type="AlphaFoldDB" id="A0A8J6AG58"/>
<dbReference type="GO" id="GO:0007162">
    <property type="term" value="P:negative regulation of cell adhesion"/>
    <property type="evidence" value="ECO:0007669"/>
    <property type="project" value="UniProtKB-ARBA"/>
</dbReference>
<keyword evidence="14" id="KW-1185">Reference proteome</keyword>
<dbReference type="EMBL" id="JAGFMF010011674">
    <property type="protein sequence ID" value="KAG8516580.1"/>
    <property type="molecule type" value="Genomic_DNA"/>
</dbReference>
<dbReference type="GO" id="GO:0005576">
    <property type="term" value="C:extracellular region"/>
    <property type="evidence" value="ECO:0007669"/>
    <property type="project" value="UniProtKB-SubCell"/>
</dbReference>
<protein>
    <recommendedName>
        <fullName evidence="11">Thiol proteinase inhibitor</fullName>
    </recommendedName>
</protein>
<dbReference type="Gene3D" id="3.10.450.10">
    <property type="match status" value="3"/>
</dbReference>
<evidence type="ECO:0000256" key="10">
    <source>
        <dbReference type="ARBA" id="ARBA00023180"/>
    </source>
</evidence>
<dbReference type="PROSITE" id="PS00287">
    <property type="entry name" value="CYSTATIN"/>
    <property type="match status" value="1"/>
</dbReference>
<keyword evidence="4" id="KW-0646">Protease inhibitor</keyword>
<proteinExistence type="predicted"/>
<keyword evidence="9" id="KW-1015">Disulfide bond</keyword>
<dbReference type="GO" id="GO:0004869">
    <property type="term" value="F:cysteine-type endopeptidase inhibitor activity"/>
    <property type="evidence" value="ECO:0007669"/>
    <property type="project" value="UniProtKB-KW"/>
</dbReference>
<dbReference type="PANTHER" id="PTHR13814:SF12">
    <property type="entry name" value="KININOGEN-1"/>
    <property type="match status" value="1"/>
</dbReference>
<evidence type="ECO:0000256" key="9">
    <source>
        <dbReference type="ARBA" id="ARBA00023157"/>
    </source>
</evidence>
<dbReference type="InterPro" id="IPR050735">
    <property type="entry name" value="Kininogen_Fetuin_HRG"/>
</dbReference>
<dbReference type="PANTHER" id="PTHR13814">
    <property type="entry name" value="FETUIN"/>
    <property type="match status" value="1"/>
</dbReference>